<proteinExistence type="predicted"/>
<dbReference type="InterPro" id="IPR029045">
    <property type="entry name" value="ClpP/crotonase-like_dom_sf"/>
</dbReference>
<evidence type="ECO:0000313" key="2">
    <source>
        <dbReference type="EMBL" id="RDB31177.1"/>
    </source>
</evidence>
<dbReference type="GO" id="GO:0008236">
    <property type="term" value="F:serine-type peptidase activity"/>
    <property type="evidence" value="ECO:0007669"/>
    <property type="project" value="InterPro"/>
</dbReference>
<dbReference type="GO" id="GO:0007165">
    <property type="term" value="P:signal transduction"/>
    <property type="evidence" value="ECO:0007669"/>
    <property type="project" value="TreeGrafter"/>
</dbReference>
<dbReference type="Proteomes" id="UP000253816">
    <property type="component" value="Unassembled WGS sequence"/>
</dbReference>
<name>A0A369KE51_9BACT</name>
<keyword evidence="3" id="KW-1185">Reference proteome</keyword>
<dbReference type="PANTHER" id="PTHR32060">
    <property type="entry name" value="TAIL-SPECIFIC PROTEASE"/>
    <property type="match status" value="1"/>
</dbReference>
<comment type="caution">
    <text evidence="2">The sequence shown here is derived from an EMBL/GenBank/DDBJ whole genome shotgun (WGS) entry which is preliminary data.</text>
</comment>
<dbReference type="Gene3D" id="3.90.226.10">
    <property type="entry name" value="2-enoyl-CoA Hydratase, Chain A, domain 1"/>
    <property type="match status" value="1"/>
</dbReference>
<dbReference type="EMBL" id="QQBG01000027">
    <property type="protein sequence ID" value="RDB31177.1"/>
    <property type="molecule type" value="Genomic_DNA"/>
</dbReference>
<dbReference type="SUPFAM" id="SSF52096">
    <property type="entry name" value="ClpP/crotonase"/>
    <property type="match status" value="1"/>
</dbReference>
<dbReference type="InterPro" id="IPR005151">
    <property type="entry name" value="Tail-specific_protease"/>
</dbReference>
<evidence type="ECO:0000313" key="3">
    <source>
        <dbReference type="Proteomes" id="UP000253816"/>
    </source>
</evidence>
<dbReference type="PANTHER" id="PTHR32060:SF30">
    <property type="entry name" value="CARBOXY-TERMINAL PROCESSING PROTEASE CTPA"/>
    <property type="match status" value="1"/>
</dbReference>
<dbReference type="GO" id="GO:0004175">
    <property type="term" value="F:endopeptidase activity"/>
    <property type="evidence" value="ECO:0007669"/>
    <property type="project" value="TreeGrafter"/>
</dbReference>
<accession>A0A369KE51</accession>
<dbReference type="AlphaFoldDB" id="A0A369KE51"/>
<feature type="domain" description="Tail specific protease" evidence="1">
    <location>
        <begin position="258"/>
        <end position="489"/>
    </location>
</feature>
<organism evidence="2 3">
    <name type="scientific">Candidatus Similichlamydia laticola</name>
    <dbReference type="NCBI Taxonomy" id="2170265"/>
    <lineage>
        <taxon>Bacteria</taxon>
        <taxon>Pseudomonadati</taxon>
        <taxon>Chlamydiota</taxon>
        <taxon>Chlamydiia</taxon>
        <taxon>Parachlamydiales</taxon>
        <taxon>Candidatus Parilichlamydiaceae</taxon>
        <taxon>Candidatus Similichlamydia</taxon>
    </lineage>
</organism>
<reference evidence="2 3" key="1">
    <citation type="submission" date="2018-07" db="EMBL/GenBank/DDBJ databases">
        <title>Comparative genomics of the Candidatus Parilichlamydiaceae reveals evidence of convergent evolution and genome reduction in the phylum Chlamydiae.</title>
        <authorList>
            <person name="Taylor-Brown A."/>
            <person name="Polkinghorne A."/>
        </authorList>
    </citation>
    <scope>NUCLEOTIDE SEQUENCE [LARGE SCALE GENOMIC DNA]</scope>
    <source>
        <strain evidence="2 3">Hat2</strain>
    </source>
</reference>
<dbReference type="GO" id="GO:0006508">
    <property type="term" value="P:proteolysis"/>
    <property type="evidence" value="ECO:0007669"/>
    <property type="project" value="InterPro"/>
</dbReference>
<evidence type="ECO:0000259" key="1">
    <source>
        <dbReference type="Pfam" id="PF03572"/>
    </source>
</evidence>
<dbReference type="Pfam" id="PF03572">
    <property type="entry name" value="Peptidase_S41"/>
    <property type="match status" value="1"/>
</dbReference>
<gene>
    <name evidence="2" type="ORF">HAT2_00721</name>
</gene>
<sequence>MIADLYAPLLWKEKRYGFSWRDEVACSFDRVVAGQCDASFFYCEVGRLMSLLRDPHCLVTSVYPHSRQVLPFYLCCADDAVFIQDVQPGFVEGMSPGQRVASIDGEPIEQLFNRKLLAVFGEGPYPNWAYHHICELLVRQGPPFGVGLSSGPVHVGILEEDGRERKFLVDWMNVHEDHVFYPSPSQEALLRAQRNVINFQATCCGKELRDVPPIGSLENFFVGSKGSFLAPLGEILWSSRTEPGASLEAYLAESNGRRVGYLRLPDFSSWDMEECNGYLGYFQRESDCLVLDLMHNPGGSGINALHLCSAFSSEPVKNHPEMMRLSPALFDWAKELSYVVKFPDSQKAKEALHSAGVFFEMDTRKLAGLQRFCDQIVSALYKERGDAWPVYWLGLEQFDAGGVFKKPLFVLCDSLSMSAAESFLLLMQINRLQRPVWIIGSPTAGVGGAYESIPFPNVEGIKEVSYSWSLLIDPRTNKPIEDVGICPDVCFPFTAQDIKGSFCPFRDKVLKMVHDNLDVGRVGLYSY</sequence>
<dbReference type="GO" id="GO:0030288">
    <property type="term" value="C:outer membrane-bounded periplasmic space"/>
    <property type="evidence" value="ECO:0007669"/>
    <property type="project" value="TreeGrafter"/>
</dbReference>
<protein>
    <recommendedName>
        <fullName evidence="1">Tail specific protease domain-containing protein</fullName>
    </recommendedName>
</protein>